<dbReference type="Pfam" id="PF14450">
    <property type="entry name" value="FtsA"/>
    <property type="match status" value="1"/>
</dbReference>
<dbReference type="HAMAP" id="MF_02033">
    <property type="entry name" value="FtsA"/>
    <property type="match status" value="1"/>
</dbReference>
<evidence type="ECO:0000256" key="1">
    <source>
        <dbReference type="ARBA" id="ARBA00022475"/>
    </source>
</evidence>
<dbReference type="InterPro" id="IPR050696">
    <property type="entry name" value="FtsA/MreB"/>
</dbReference>
<dbReference type="InterPro" id="IPR003494">
    <property type="entry name" value="SHS2_FtsA"/>
</dbReference>
<evidence type="ECO:0000256" key="5">
    <source>
        <dbReference type="HAMAP-Rule" id="MF_02033"/>
    </source>
</evidence>
<dbReference type="PIRSF" id="PIRSF003101">
    <property type="entry name" value="FtsA"/>
    <property type="match status" value="1"/>
</dbReference>
<dbReference type="Proteomes" id="UP000824175">
    <property type="component" value="Unassembled WGS sequence"/>
</dbReference>
<protein>
    <recommendedName>
        <fullName evidence="5 6">Cell division protein FtsA</fullName>
    </recommendedName>
</protein>
<reference evidence="8" key="1">
    <citation type="submission" date="2020-10" db="EMBL/GenBank/DDBJ databases">
        <authorList>
            <person name="Gilroy R."/>
        </authorList>
    </citation>
    <scope>NUCLEOTIDE SEQUENCE</scope>
    <source>
        <strain evidence="8">CHK195-11698</strain>
    </source>
</reference>
<keyword evidence="3 5" id="KW-0472">Membrane</keyword>
<evidence type="ECO:0000256" key="3">
    <source>
        <dbReference type="ARBA" id="ARBA00023136"/>
    </source>
</evidence>
<evidence type="ECO:0000313" key="8">
    <source>
        <dbReference type="EMBL" id="HIU13671.1"/>
    </source>
</evidence>
<evidence type="ECO:0000256" key="6">
    <source>
        <dbReference type="PIRNR" id="PIRNR003101"/>
    </source>
</evidence>
<dbReference type="SMART" id="SM00842">
    <property type="entry name" value="FtsA"/>
    <property type="match status" value="1"/>
</dbReference>
<evidence type="ECO:0000313" key="9">
    <source>
        <dbReference type="Proteomes" id="UP000824175"/>
    </source>
</evidence>
<accession>A0A9D1HNH7</accession>
<dbReference type="Pfam" id="PF02491">
    <property type="entry name" value="SHS2_FTSA"/>
    <property type="match status" value="1"/>
</dbReference>
<dbReference type="PANTHER" id="PTHR32432">
    <property type="entry name" value="CELL DIVISION PROTEIN FTSA-RELATED"/>
    <property type="match status" value="1"/>
</dbReference>
<comment type="function">
    <text evidence="5 6">Cell division protein that is involved in the assembly of the Z ring. May serve as a membrane anchor for the Z ring.</text>
</comment>
<dbReference type="NCBIfam" id="TIGR01174">
    <property type="entry name" value="ftsA"/>
    <property type="match status" value="1"/>
</dbReference>
<reference evidence="8" key="2">
    <citation type="journal article" date="2021" name="PeerJ">
        <title>Extensive microbial diversity within the chicken gut microbiome revealed by metagenomics and culture.</title>
        <authorList>
            <person name="Gilroy R."/>
            <person name="Ravi A."/>
            <person name="Getino M."/>
            <person name="Pursley I."/>
            <person name="Horton D.L."/>
            <person name="Alikhan N.F."/>
            <person name="Baker D."/>
            <person name="Gharbi K."/>
            <person name="Hall N."/>
            <person name="Watson M."/>
            <person name="Adriaenssens E.M."/>
            <person name="Foster-Nyarko E."/>
            <person name="Jarju S."/>
            <person name="Secka A."/>
            <person name="Antonio M."/>
            <person name="Oren A."/>
            <person name="Chaudhuri R.R."/>
            <person name="La Ragione R."/>
            <person name="Hildebrand F."/>
            <person name="Pallen M.J."/>
        </authorList>
    </citation>
    <scope>NUCLEOTIDE SEQUENCE</scope>
    <source>
        <strain evidence="8">CHK195-11698</strain>
    </source>
</reference>
<dbReference type="GO" id="GO:0032153">
    <property type="term" value="C:cell division site"/>
    <property type="evidence" value="ECO:0007669"/>
    <property type="project" value="UniProtKB-UniRule"/>
</dbReference>
<comment type="similarity">
    <text evidence="5 6">Belongs to the FtsA/MreB family.</text>
</comment>
<name>A0A9D1HNH7_9FIRM</name>
<keyword evidence="1 5" id="KW-1003">Cell membrane</keyword>
<dbReference type="GO" id="GO:0043093">
    <property type="term" value="P:FtsZ-dependent cytokinesis"/>
    <property type="evidence" value="ECO:0007669"/>
    <property type="project" value="UniProtKB-UniRule"/>
</dbReference>
<keyword evidence="4 5" id="KW-0131">Cell cycle</keyword>
<dbReference type="EMBL" id="DVMJ01000053">
    <property type="protein sequence ID" value="HIU13671.1"/>
    <property type="molecule type" value="Genomic_DNA"/>
</dbReference>
<comment type="caution">
    <text evidence="8">The sequence shown here is derived from an EMBL/GenBank/DDBJ whole genome shotgun (WGS) entry which is preliminary data.</text>
</comment>
<comment type="subcellular location">
    <subcellularLocation>
        <location evidence="5">Cell membrane</location>
        <topology evidence="5">Peripheral membrane protein</topology>
        <orientation evidence="5">Cytoplasmic side</orientation>
    </subcellularLocation>
    <text evidence="5">Localizes to the Z ring in an FtsZ-dependent manner. Targeted to the membrane through a conserved C-terminal amphipathic helix.</text>
</comment>
<evidence type="ECO:0000256" key="2">
    <source>
        <dbReference type="ARBA" id="ARBA00022618"/>
    </source>
</evidence>
<evidence type="ECO:0000259" key="7">
    <source>
        <dbReference type="SMART" id="SM00842"/>
    </source>
</evidence>
<keyword evidence="2 5" id="KW-0132">Cell division</keyword>
<dbReference type="AlphaFoldDB" id="A0A9D1HNH7"/>
<dbReference type="InterPro" id="IPR020823">
    <property type="entry name" value="Cell_div_FtsA"/>
</dbReference>
<dbReference type="SUPFAM" id="SSF53067">
    <property type="entry name" value="Actin-like ATPase domain"/>
    <property type="match status" value="2"/>
</dbReference>
<feature type="domain" description="SHS2" evidence="7">
    <location>
        <begin position="5"/>
        <end position="192"/>
    </location>
</feature>
<sequence length="421" mass="46567">MKEIYASLDLGSSTIKLVVGELLNTNINVLFAKMIPSKGIQKGKIMDEAALSQAIMGIVREAEAELDTKITSVLLNIPTYHTRLYQNQGSCVVSGNNSKIDESHVMKALNNATRFEKSDKEAVVSVVPVNYYYGTTSSPDAPIGKMATSLKVDALIITTTKKLLYAYVRCVERAGLSVIDICINAYSCAKEAFDEVYLREGAILIDIGYKTTGISFFEDGYLKFLTNVPMGGHHLTKKVATAWEIPMAKAETYKVKYGTCNTLLSDEDVIHVTYKAKDVINRTQKDLAILLSEGVEELMKAVRDQIVMINNGRRYEVVIVGGGGELENIEDVASRILETPVRTYRPETIGARYMAYTANLGLIYYLSDRSKIFGKQAPSMTLPDVSHTMSARFKGLTKTSSLNKHDKKISKVLDALFSEEE</sequence>
<comment type="subunit">
    <text evidence="5">Self-interacts. Interacts with FtsZ.</text>
</comment>
<dbReference type="GO" id="GO:0009898">
    <property type="term" value="C:cytoplasmic side of plasma membrane"/>
    <property type="evidence" value="ECO:0007669"/>
    <property type="project" value="UniProtKB-UniRule"/>
</dbReference>
<gene>
    <name evidence="5 8" type="primary">ftsA</name>
    <name evidence="8" type="ORF">IAD15_06335</name>
</gene>
<dbReference type="InterPro" id="IPR043129">
    <property type="entry name" value="ATPase_NBD"/>
</dbReference>
<dbReference type="Gene3D" id="3.30.420.40">
    <property type="match status" value="2"/>
</dbReference>
<evidence type="ECO:0000256" key="4">
    <source>
        <dbReference type="ARBA" id="ARBA00023306"/>
    </source>
</evidence>
<proteinExistence type="inferred from homology"/>
<organism evidence="8 9">
    <name type="scientific">Candidatus Fimiplasma intestinipullorum</name>
    <dbReference type="NCBI Taxonomy" id="2840825"/>
    <lineage>
        <taxon>Bacteria</taxon>
        <taxon>Bacillati</taxon>
        <taxon>Bacillota</taxon>
        <taxon>Clostridia</taxon>
        <taxon>Eubacteriales</taxon>
        <taxon>Candidatus Fimiplasma</taxon>
    </lineage>
</organism>
<dbReference type="PANTHER" id="PTHR32432:SF4">
    <property type="entry name" value="CELL DIVISION PROTEIN FTSA"/>
    <property type="match status" value="1"/>
</dbReference>